<dbReference type="Gene3D" id="2.30.30.380">
    <property type="entry name" value="Zn-finger domain of Sec23/24"/>
    <property type="match status" value="1"/>
</dbReference>
<feature type="region of interest" description="Disordered" evidence="4">
    <location>
        <begin position="495"/>
        <end position="515"/>
    </location>
</feature>
<protein>
    <submittedName>
        <fullName evidence="6">CSON011802 protein</fullName>
    </submittedName>
</protein>
<feature type="domain" description="RanBP2-type" evidence="5">
    <location>
        <begin position="706"/>
        <end position="725"/>
    </location>
</feature>
<dbReference type="PANTHER" id="PTHR15326:SF2">
    <property type="entry name" value="PROTEIN TAMOZHENNIC"/>
    <property type="match status" value="1"/>
</dbReference>
<evidence type="ECO:0000256" key="3">
    <source>
        <dbReference type="ARBA" id="ARBA00022833"/>
    </source>
</evidence>
<proteinExistence type="predicted"/>
<keyword evidence="1" id="KW-0479">Metal-binding</keyword>
<evidence type="ECO:0000256" key="2">
    <source>
        <dbReference type="ARBA" id="ARBA00022771"/>
    </source>
</evidence>
<keyword evidence="2" id="KW-0863">Zinc-finger</keyword>
<feature type="region of interest" description="Disordered" evidence="4">
    <location>
        <begin position="607"/>
        <end position="673"/>
    </location>
</feature>
<accession>A0A336M805</accession>
<dbReference type="Gene3D" id="1.20.58.2190">
    <property type="match status" value="1"/>
</dbReference>
<reference evidence="6" key="1">
    <citation type="submission" date="2018-07" db="EMBL/GenBank/DDBJ databases">
        <authorList>
            <person name="Quirk P.G."/>
            <person name="Krulwich T.A."/>
        </authorList>
    </citation>
    <scope>NUCLEOTIDE SEQUENCE</scope>
</reference>
<dbReference type="EMBL" id="UFQT01000527">
    <property type="protein sequence ID" value="SSX25009.1"/>
    <property type="molecule type" value="Genomic_DNA"/>
</dbReference>
<dbReference type="PROSITE" id="PS01358">
    <property type="entry name" value="ZF_RANBP2_1"/>
    <property type="match status" value="1"/>
</dbReference>
<evidence type="ECO:0000313" key="6">
    <source>
        <dbReference type="EMBL" id="SSX25009.1"/>
    </source>
</evidence>
<dbReference type="GO" id="GO:0005737">
    <property type="term" value="C:cytoplasm"/>
    <property type="evidence" value="ECO:0007669"/>
    <property type="project" value="TreeGrafter"/>
</dbReference>
<organism evidence="6">
    <name type="scientific">Culicoides sonorensis</name>
    <name type="common">Biting midge</name>
    <dbReference type="NCBI Taxonomy" id="179676"/>
    <lineage>
        <taxon>Eukaryota</taxon>
        <taxon>Metazoa</taxon>
        <taxon>Ecdysozoa</taxon>
        <taxon>Arthropoda</taxon>
        <taxon>Hexapoda</taxon>
        <taxon>Insecta</taxon>
        <taxon>Pterygota</taxon>
        <taxon>Neoptera</taxon>
        <taxon>Endopterygota</taxon>
        <taxon>Diptera</taxon>
        <taxon>Nematocera</taxon>
        <taxon>Chironomoidea</taxon>
        <taxon>Ceratopogonidae</taxon>
        <taxon>Ceratopogoninae</taxon>
        <taxon>Culicoides</taxon>
        <taxon>Monoculicoides</taxon>
    </lineage>
</organism>
<dbReference type="AlphaFoldDB" id="A0A336M805"/>
<evidence type="ECO:0000259" key="5">
    <source>
        <dbReference type="PROSITE" id="PS01358"/>
    </source>
</evidence>
<sequence length="745" mass="83571">MTNYGSTSNATTTIEYLSELWNDICKKHWNYLETEESLEKIEERVKLETCLTDYLCLVPHDRKFLLPETNHVLKKSILYMQDFSAYKACIGFESISQYANNLFTKPWRKEYKVIKMFSGFFQHEIRTNLLDAERLFEAMGYKMLPNQTLALDGAICPDQVTNVSRDAMAAYVECQIIKHIYSGLTKLQMSCSWLDIYNFREHNVGTASQAIKMIAYSIQEKQYRKNVIGTDNCYNQVLPVSPVSAAAYNQCAVHSCSQCNKQQMHYQIPYMPPSSCSVHTKPVPASSSVQPPPPPPAQYAFSPQIPHSKSLDQYDPNGLINTNMQPHRHSFDHHYEFGNLVPNPNIPPMPSYDCIDGAHAACNFNAFNSHPYNVSGNRFPLPYNLSNSLNNGGYAIPNGNLNKGYAVPNNCYTPTMTAPPIPSASSAKMIHPDEFYTTRTSGYYSGIPQVQQQQQQPPPPPLDPGIMHNNKYTSIASQANVGTLIDLDPKPYPTSILKKDTRHTQSSHINNSSSTKRYKDLLSGDFVPSNFEKTSRNSDFDSYDDDLSKSTAKSSSQATKIQDGIGSYESWNYVFKNLEKQGYTKDLGPRHDGLDDDELGLDLDRLNIQTVDPPPPPIVERSTKAHIRNSSSSSMKAPELPSKPSKHNKTTTSAMTNNNNHHHHPTTTANSINGRITTSQQPNGSIHKKTLTTQPPPMPSPVNNEWSCRFCTFLNNESKRICEMCAKSRDFNLDATGKTTTATCV</sequence>
<feature type="region of interest" description="Disordered" evidence="4">
    <location>
        <begin position="681"/>
        <end position="700"/>
    </location>
</feature>
<feature type="region of interest" description="Disordered" evidence="4">
    <location>
        <begin position="528"/>
        <end position="562"/>
    </location>
</feature>
<feature type="region of interest" description="Disordered" evidence="4">
    <location>
        <begin position="449"/>
        <end position="469"/>
    </location>
</feature>
<feature type="compositionally biased region" description="Polar residues" evidence="4">
    <location>
        <begin position="504"/>
        <end position="515"/>
    </location>
</feature>
<feature type="compositionally biased region" description="Low complexity" evidence="4">
    <location>
        <begin position="650"/>
        <end position="659"/>
    </location>
</feature>
<dbReference type="InterPro" id="IPR036339">
    <property type="entry name" value="PUB-like_dom_sf"/>
</dbReference>
<dbReference type="VEuPathDB" id="VectorBase:CSON011802"/>
<dbReference type="SUPFAM" id="SSF90209">
    <property type="entry name" value="Ran binding protein zinc finger-like"/>
    <property type="match status" value="1"/>
</dbReference>
<dbReference type="OMA" id="QDMYVYA"/>
<evidence type="ECO:0000256" key="4">
    <source>
        <dbReference type="SAM" id="MobiDB-lite"/>
    </source>
</evidence>
<dbReference type="InterPro" id="IPR048839">
    <property type="entry name" value="SPATA2_PUB-like"/>
</dbReference>
<dbReference type="InterPro" id="IPR036443">
    <property type="entry name" value="Znf_RanBP2_sf"/>
</dbReference>
<dbReference type="InterPro" id="IPR001876">
    <property type="entry name" value="Znf_RanBP2"/>
</dbReference>
<dbReference type="PANTHER" id="PTHR15326">
    <property type="entry name" value="SPERMATOGENESIS-ASSOCIATED PROTEIN 2/TAMOZHENNIC"/>
    <property type="match status" value="1"/>
</dbReference>
<name>A0A336M805_CULSO</name>
<dbReference type="SUPFAM" id="SSF143503">
    <property type="entry name" value="PUG domain-like"/>
    <property type="match status" value="1"/>
</dbReference>
<gene>
    <name evidence="6" type="primary">CSON011802</name>
</gene>
<keyword evidence="3" id="KW-0862">Zinc</keyword>
<dbReference type="Pfam" id="PF21388">
    <property type="entry name" value="SPATA2_PUB-like"/>
    <property type="match status" value="1"/>
</dbReference>
<evidence type="ECO:0000256" key="1">
    <source>
        <dbReference type="ARBA" id="ARBA00022723"/>
    </source>
</evidence>
<dbReference type="GO" id="GO:0008270">
    <property type="term" value="F:zinc ion binding"/>
    <property type="evidence" value="ECO:0007669"/>
    <property type="project" value="UniProtKB-KW"/>
</dbReference>
<feature type="compositionally biased region" description="Low complexity" evidence="4">
    <location>
        <begin position="549"/>
        <end position="560"/>
    </location>
</feature>